<organism evidence="2 3">
    <name type="scientific">Mixta gaviniae</name>
    <dbReference type="NCBI Taxonomy" id="665914"/>
    <lineage>
        <taxon>Bacteria</taxon>
        <taxon>Pseudomonadati</taxon>
        <taxon>Pseudomonadota</taxon>
        <taxon>Gammaproteobacteria</taxon>
        <taxon>Enterobacterales</taxon>
        <taxon>Erwiniaceae</taxon>
        <taxon>Mixta</taxon>
    </lineage>
</organism>
<evidence type="ECO:0000313" key="3">
    <source>
        <dbReference type="Proteomes" id="UP000238365"/>
    </source>
</evidence>
<dbReference type="KEGG" id="pgz:C2E15_11060"/>
<gene>
    <name evidence="2" type="ORF">C2E15_11060</name>
</gene>
<dbReference type="InterPro" id="IPR014321">
    <property type="entry name" value="Phageshock_PspD"/>
</dbReference>
<keyword evidence="1" id="KW-1133">Transmembrane helix</keyword>
<dbReference type="NCBIfam" id="TIGR02979">
    <property type="entry name" value="phageshock_pspD"/>
    <property type="match status" value="1"/>
</dbReference>
<dbReference type="AlphaFoldDB" id="A0A2L0IGM1"/>
<keyword evidence="1" id="KW-0812">Transmembrane</keyword>
<feature type="transmembrane region" description="Helical" evidence="1">
    <location>
        <begin position="21"/>
        <end position="39"/>
    </location>
</feature>
<proteinExistence type="predicted"/>
<accession>A0A2L0IGM1</accession>
<sequence length="75" mass="8195">MSNFRQRAIRATPVLKRAGKQLLIHGLMLAPAGISGWAVKAVARKPLRLLIAFALEPLLKKAASRLASRLRSPAR</sequence>
<dbReference type="RefSeq" id="WP_104957412.1">
    <property type="nucleotide sequence ID" value="NZ_CP026377.1"/>
</dbReference>
<reference evidence="2 3" key="1">
    <citation type="submission" date="2018-01" db="EMBL/GenBank/DDBJ databases">
        <title>Complete and assembled Genome of Pantoea gaviniae DSM22758T.</title>
        <authorList>
            <person name="Stevens M.J.A."/>
            <person name="Zurfluh K."/>
            <person name="Stephan R."/>
        </authorList>
    </citation>
    <scope>NUCLEOTIDE SEQUENCE [LARGE SCALE GENOMIC DNA]</scope>
    <source>
        <strain evidence="2 3">DSM 22758</strain>
    </source>
</reference>
<evidence type="ECO:0000256" key="1">
    <source>
        <dbReference type="SAM" id="Phobius"/>
    </source>
</evidence>
<evidence type="ECO:0000313" key="2">
    <source>
        <dbReference type="EMBL" id="AUX93562.1"/>
    </source>
</evidence>
<keyword evidence="1" id="KW-0472">Membrane</keyword>
<dbReference type="Proteomes" id="UP000238365">
    <property type="component" value="Chromosome"/>
</dbReference>
<dbReference type="EMBL" id="CP026377">
    <property type="protein sequence ID" value="AUX93562.1"/>
    <property type="molecule type" value="Genomic_DNA"/>
</dbReference>
<keyword evidence="3" id="KW-1185">Reference proteome</keyword>
<protein>
    <submittedName>
        <fullName evidence="2">Phage shock protein D</fullName>
    </submittedName>
</protein>
<name>A0A2L0IGM1_9GAMM</name>
<dbReference type="Pfam" id="PF09584">
    <property type="entry name" value="Phageshock_PspD"/>
    <property type="match status" value="1"/>
</dbReference>